<evidence type="ECO:0000313" key="1">
    <source>
        <dbReference type="EMBL" id="KAF5773895.1"/>
    </source>
</evidence>
<proteinExistence type="predicted"/>
<dbReference type="AlphaFoldDB" id="A0A9K3EHL6"/>
<sequence length="95" mass="11034">MFRRFFCLAKIGDWFTFETSQIDVSLISSLVTTLGSWKYRFFWVSESEIPFKMVWRHPDAVLNELQPSESGGKIPLLGLLRVGWFLGEVCECSKH</sequence>
<reference evidence="1" key="1">
    <citation type="journal article" date="2017" name="Nature">
        <title>The sunflower genome provides insights into oil metabolism, flowering and Asterid evolution.</title>
        <authorList>
            <person name="Badouin H."/>
            <person name="Gouzy J."/>
            <person name="Grassa C.J."/>
            <person name="Murat F."/>
            <person name="Staton S.E."/>
            <person name="Cottret L."/>
            <person name="Lelandais-Briere C."/>
            <person name="Owens G.L."/>
            <person name="Carrere S."/>
            <person name="Mayjonade B."/>
            <person name="Legrand L."/>
            <person name="Gill N."/>
            <person name="Kane N.C."/>
            <person name="Bowers J.E."/>
            <person name="Hubner S."/>
            <person name="Bellec A."/>
            <person name="Berard A."/>
            <person name="Berges H."/>
            <person name="Blanchet N."/>
            <person name="Boniface M.C."/>
            <person name="Brunel D."/>
            <person name="Catrice O."/>
            <person name="Chaidir N."/>
            <person name="Claudel C."/>
            <person name="Donnadieu C."/>
            <person name="Faraut T."/>
            <person name="Fievet G."/>
            <person name="Helmstetter N."/>
            <person name="King M."/>
            <person name="Knapp S.J."/>
            <person name="Lai Z."/>
            <person name="Le Paslier M.C."/>
            <person name="Lippi Y."/>
            <person name="Lorenzon L."/>
            <person name="Mandel J.R."/>
            <person name="Marage G."/>
            <person name="Marchand G."/>
            <person name="Marquand E."/>
            <person name="Bret-Mestries E."/>
            <person name="Morien E."/>
            <person name="Nambeesan S."/>
            <person name="Nguyen T."/>
            <person name="Pegot-Espagnet P."/>
            <person name="Pouilly N."/>
            <person name="Raftis F."/>
            <person name="Sallet E."/>
            <person name="Schiex T."/>
            <person name="Thomas J."/>
            <person name="Vandecasteele C."/>
            <person name="Vares D."/>
            <person name="Vear F."/>
            <person name="Vautrin S."/>
            <person name="Crespi M."/>
            <person name="Mangin B."/>
            <person name="Burke J.M."/>
            <person name="Salse J."/>
            <person name="Munos S."/>
            <person name="Vincourt P."/>
            <person name="Rieseberg L.H."/>
            <person name="Langlade N.B."/>
        </authorList>
    </citation>
    <scope>NUCLEOTIDE SEQUENCE</scope>
    <source>
        <tissue evidence="1">Leaves</tissue>
    </source>
</reference>
<dbReference type="EMBL" id="MNCJ02000328">
    <property type="protein sequence ID" value="KAF5773895.1"/>
    <property type="molecule type" value="Genomic_DNA"/>
</dbReference>
<name>A0A9K3EHL6_HELAN</name>
<comment type="caution">
    <text evidence="1">The sequence shown here is derived from an EMBL/GenBank/DDBJ whole genome shotgun (WGS) entry which is preliminary data.</text>
</comment>
<organism evidence="1 2">
    <name type="scientific">Helianthus annuus</name>
    <name type="common">Common sunflower</name>
    <dbReference type="NCBI Taxonomy" id="4232"/>
    <lineage>
        <taxon>Eukaryota</taxon>
        <taxon>Viridiplantae</taxon>
        <taxon>Streptophyta</taxon>
        <taxon>Embryophyta</taxon>
        <taxon>Tracheophyta</taxon>
        <taxon>Spermatophyta</taxon>
        <taxon>Magnoliopsida</taxon>
        <taxon>eudicotyledons</taxon>
        <taxon>Gunneridae</taxon>
        <taxon>Pentapetalae</taxon>
        <taxon>asterids</taxon>
        <taxon>campanulids</taxon>
        <taxon>Asterales</taxon>
        <taxon>Asteraceae</taxon>
        <taxon>Asteroideae</taxon>
        <taxon>Heliantheae alliance</taxon>
        <taxon>Heliantheae</taxon>
        <taxon>Helianthus</taxon>
    </lineage>
</organism>
<protein>
    <submittedName>
        <fullName evidence="1">Uncharacterized protein</fullName>
    </submittedName>
</protein>
<gene>
    <name evidence="1" type="ORF">HanXRQr2_Chr13g0593891</name>
</gene>
<keyword evidence="2" id="KW-1185">Reference proteome</keyword>
<reference evidence="1" key="2">
    <citation type="submission" date="2020-06" db="EMBL/GenBank/DDBJ databases">
        <title>Helianthus annuus Genome sequencing and assembly Release 2.</title>
        <authorList>
            <person name="Gouzy J."/>
            <person name="Langlade N."/>
            <person name="Munos S."/>
        </authorList>
    </citation>
    <scope>NUCLEOTIDE SEQUENCE</scope>
    <source>
        <tissue evidence="1">Leaves</tissue>
    </source>
</reference>
<accession>A0A9K3EHL6</accession>
<dbReference type="Proteomes" id="UP000215914">
    <property type="component" value="Unassembled WGS sequence"/>
</dbReference>
<evidence type="ECO:0000313" key="2">
    <source>
        <dbReference type="Proteomes" id="UP000215914"/>
    </source>
</evidence>
<dbReference type="Gramene" id="mRNA:HanXRQr2_Chr13g0593891">
    <property type="protein sequence ID" value="mRNA:HanXRQr2_Chr13g0593891"/>
    <property type="gene ID" value="HanXRQr2_Chr13g0593891"/>
</dbReference>